<dbReference type="Pfam" id="PF25990">
    <property type="entry name" value="Beta-barrel_YknX"/>
    <property type="match status" value="1"/>
</dbReference>
<evidence type="ECO:0000256" key="5">
    <source>
        <dbReference type="SAM" id="Phobius"/>
    </source>
</evidence>
<evidence type="ECO:0000259" key="7">
    <source>
        <dbReference type="Pfam" id="PF25990"/>
    </source>
</evidence>
<dbReference type="InterPro" id="IPR058627">
    <property type="entry name" value="MdtA-like_C"/>
</dbReference>
<dbReference type="Gene3D" id="2.40.30.170">
    <property type="match status" value="1"/>
</dbReference>
<comment type="similarity">
    <text evidence="2">Belongs to the membrane fusion protein (MFP) (TC 8.A.1) family.</text>
</comment>
<dbReference type="PANTHER" id="PTHR32347:SF23">
    <property type="entry name" value="BLL5650 PROTEIN"/>
    <property type="match status" value="1"/>
</dbReference>
<accession>A0A0G0IYC9</accession>
<dbReference type="NCBIfam" id="TIGR01730">
    <property type="entry name" value="RND_mfp"/>
    <property type="match status" value="1"/>
</dbReference>
<dbReference type="GO" id="GO:0016020">
    <property type="term" value="C:membrane"/>
    <property type="evidence" value="ECO:0007669"/>
    <property type="project" value="InterPro"/>
</dbReference>
<organism evidence="8 9">
    <name type="scientific">Candidatus Woesebacteria bacterium GW2011_GWC1_38_13</name>
    <dbReference type="NCBI Taxonomy" id="1618583"/>
    <lineage>
        <taxon>Bacteria</taxon>
        <taxon>Candidatus Woeseibacteriota</taxon>
    </lineage>
</organism>
<dbReference type="EMBL" id="LBUE01000010">
    <property type="protein sequence ID" value="KKQ56060.1"/>
    <property type="molecule type" value="Genomic_DNA"/>
</dbReference>
<keyword evidence="5" id="KW-0472">Membrane</keyword>
<feature type="compositionally biased region" description="Gly residues" evidence="4">
    <location>
        <begin position="424"/>
        <end position="434"/>
    </location>
</feature>
<dbReference type="Pfam" id="PF25967">
    <property type="entry name" value="RND-MFP_C"/>
    <property type="match status" value="1"/>
</dbReference>
<dbReference type="InterPro" id="IPR006143">
    <property type="entry name" value="RND_pump_MFP"/>
</dbReference>
<dbReference type="GO" id="GO:0022857">
    <property type="term" value="F:transmembrane transporter activity"/>
    <property type="evidence" value="ECO:0007669"/>
    <property type="project" value="InterPro"/>
</dbReference>
<dbReference type="InterPro" id="IPR058636">
    <property type="entry name" value="Beta-barrel_YknX"/>
</dbReference>
<feature type="transmembrane region" description="Helical" evidence="5">
    <location>
        <begin position="34"/>
        <end position="51"/>
    </location>
</feature>
<dbReference type="PANTHER" id="PTHR32347">
    <property type="entry name" value="EFFLUX SYSTEM COMPONENT YKNX-RELATED"/>
    <property type="match status" value="1"/>
</dbReference>
<name>A0A0G0IYC9_9BACT</name>
<keyword evidence="3" id="KW-0175">Coiled coil</keyword>
<dbReference type="Gene3D" id="2.40.50.100">
    <property type="match status" value="1"/>
</dbReference>
<evidence type="ECO:0000259" key="6">
    <source>
        <dbReference type="Pfam" id="PF25967"/>
    </source>
</evidence>
<dbReference type="Proteomes" id="UP000034096">
    <property type="component" value="Unassembled WGS sequence"/>
</dbReference>
<evidence type="ECO:0000256" key="3">
    <source>
        <dbReference type="ARBA" id="ARBA00023054"/>
    </source>
</evidence>
<dbReference type="Gene3D" id="2.40.420.20">
    <property type="match status" value="1"/>
</dbReference>
<dbReference type="InterPro" id="IPR050465">
    <property type="entry name" value="UPF0194_transport"/>
</dbReference>
<evidence type="ECO:0000313" key="9">
    <source>
        <dbReference type="Proteomes" id="UP000034096"/>
    </source>
</evidence>
<dbReference type="SUPFAM" id="SSF111369">
    <property type="entry name" value="HlyD-like secretion proteins"/>
    <property type="match status" value="1"/>
</dbReference>
<reference evidence="8 9" key="1">
    <citation type="journal article" date="2015" name="Nature">
        <title>rRNA introns, odd ribosomes, and small enigmatic genomes across a large radiation of phyla.</title>
        <authorList>
            <person name="Brown C.T."/>
            <person name="Hug L.A."/>
            <person name="Thomas B.C."/>
            <person name="Sharon I."/>
            <person name="Castelle C.J."/>
            <person name="Singh A."/>
            <person name="Wilkins M.J."/>
            <person name="Williams K.H."/>
            <person name="Banfield J.F."/>
        </authorList>
    </citation>
    <scope>NUCLEOTIDE SEQUENCE [LARGE SCALE GENOMIC DNA]</scope>
</reference>
<protein>
    <submittedName>
        <fullName evidence="8">Periplasmic component of efflux system</fullName>
    </submittedName>
</protein>
<comment type="caution">
    <text evidence="8">The sequence shown here is derived from an EMBL/GenBank/DDBJ whole genome shotgun (WGS) entry which is preliminary data.</text>
</comment>
<dbReference type="STRING" id="1618583.US75_C0010G0006"/>
<dbReference type="AlphaFoldDB" id="A0A0G0IYC9"/>
<sequence>MVKKEIEKEKESRIAGKITKLKNWFLKSSWKMKVLILLVILGIGFLVNTMIGKSQDGKVTYQTSKVEKGTLITSVSATGSVTTSNIQEVTTQATGVVKKMYVEDGQEVVKGQTIAEIELDLVGEQRNASAYASYLNAVKGVNSANNSVRSARASLDVVYDQIKGHDNDETLSMKETRTKAEVSYDNAYDGLKTAQASLVSAQFSYNQTSPIIKAPSSGTINLSVAQGLQLSAGSSSDASNKRVATITSEGTPIITVGISEIDIANVKTNQKVNITFDSLSDMTFTGKVVAIDKLGTTTSDVVTYTALVQMDSASPKILSNMVANVYILTEVKTDVLMIPSGAINTSSDGRSVQTMKDGGVIWVQVEVGISNDTHTEIVSGLNAGDEVVTSTTAQSASSESSDSTTSPFSGIGRTQSSGTVIRSSGGGVPMGPGL</sequence>
<feature type="region of interest" description="Disordered" evidence="4">
    <location>
        <begin position="389"/>
        <end position="434"/>
    </location>
</feature>
<evidence type="ECO:0000256" key="4">
    <source>
        <dbReference type="SAM" id="MobiDB-lite"/>
    </source>
</evidence>
<feature type="domain" description="Multidrug resistance protein MdtA-like C-terminal permuted SH3" evidence="6">
    <location>
        <begin position="334"/>
        <end position="391"/>
    </location>
</feature>
<feature type="compositionally biased region" description="Polar residues" evidence="4">
    <location>
        <begin position="412"/>
        <end position="422"/>
    </location>
</feature>
<proteinExistence type="inferred from homology"/>
<evidence type="ECO:0000256" key="2">
    <source>
        <dbReference type="ARBA" id="ARBA00009477"/>
    </source>
</evidence>
<evidence type="ECO:0000256" key="1">
    <source>
        <dbReference type="ARBA" id="ARBA00004196"/>
    </source>
</evidence>
<keyword evidence="5" id="KW-1133">Transmembrane helix</keyword>
<evidence type="ECO:0000313" key="8">
    <source>
        <dbReference type="EMBL" id="KKQ56060.1"/>
    </source>
</evidence>
<feature type="compositionally biased region" description="Low complexity" evidence="4">
    <location>
        <begin position="389"/>
        <end position="406"/>
    </location>
</feature>
<gene>
    <name evidence="8" type="ORF">US75_C0010G0006</name>
</gene>
<dbReference type="GO" id="GO:0030313">
    <property type="term" value="C:cell envelope"/>
    <property type="evidence" value="ECO:0007669"/>
    <property type="project" value="UniProtKB-SubCell"/>
</dbReference>
<keyword evidence="5" id="KW-0812">Transmembrane</keyword>
<feature type="domain" description="YknX-like beta-barrel" evidence="7">
    <location>
        <begin position="255"/>
        <end position="317"/>
    </location>
</feature>
<comment type="subcellular location">
    <subcellularLocation>
        <location evidence="1">Cell envelope</location>
    </subcellularLocation>
</comment>